<dbReference type="OrthoDB" id="7773547at2"/>
<evidence type="ECO:0000313" key="1">
    <source>
        <dbReference type="EMBL" id="SEN51575.1"/>
    </source>
</evidence>
<sequence length="65" mass="7498">MLHWRVSSAIGLLLTGRARPVCAIVYAAPDCAARRAFLRLMDMAFGERDHCRRIWLTERISRAIR</sequence>
<proteinExistence type="predicted"/>
<dbReference type="EMBL" id="FODE01000008">
    <property type="protein sequence ID" value="SEN51575.1"/>
    <property type="molecule type" value="Genomic_DNA"/>
</dbReference>
<gene>
    <name evidence="1" type="ORF">SAMN04489859_1008134</name>
</gene>
<name>A0A1H8H618_9RHOB</name>
<reference evidence="1 2" key="1">
    <citation type="submission" date="2016-10" db="EMBL/GenBank/DDBJ databases">
        <authorList>
            <person name="de Groot N.N."/>
        </authorList>
    </citation>
    <scope>NUCLEOTIDE SEQUENCE [LARGE SCALE GENOMIC DNA]</scope>
    <source>
        <strain evidence="1 2">DSM 8512</strain>
    </source>
</reference>
<dbReference type="RefSeq" id="WP_090611328.1">
    <property type="nucleotide sequence ID" value="NZ_CP067124.1"/>
</dbReference>
<organism evidence="1 2">
    <name type="scientific">Paracoccus alcaliphilus</name>
    <dbReference type="NCBI Taxonomy" id="34002"/>
    <lineage>
        <taxon>Bacteria</taxon>
        <taxon>Pseudomonadati</taxon>
        <taxon>Pseudomonadota</taxon>
        <taxon>Alphaproteobacteria</taxon>
        <taxon>Rhodobacterales</taxon>
        <taxon>Paracoccaceae</taxon>
        <taxon>Paracoccus</taxon>
    </lineage>
</organism>
<dbReference type="STRING" id="34002.SAMN04489859_1008134"/>
<accession>A0A1H8H618</accession>
<keyword evidence="2" id="KW-1185">Reference proteome</keyword>
<dbReference type="Proteomes" id="UP000199054">
    <property type="component" value="Unassembled WGS sequence"/>
</dbReference>
<evidence type="ECO:0000313" key="2">
    <source>
        <dbReference type="Proteomes" id="UP000199054"/>
    </source>
</evidence>
<dbReference type="AlphaFoldDB" id="A0A1H8H618"/>
<protein>
    <submittedName>
        <fullName evidence="1">Uncharacterized protein</fullName>
    </submittedName>
</protein>